<dbReference type="SUPFAM" id="SSF50443">
    <property type="entry name" value="FucI/AraA C-terminal domain-like"/>
    <property type="match status" value="1"/>
</dbReference>
<evidence type="ECO:0000259" key="7">
    <source>
        <dbReference type="Pfam" id="PF11762"/>
    </source>
</evidence>
<dbReference type="InterPro" id="IPR024664">
    <property type="entry name" value="Ara_Isoase_C"/>
</dbReference>
<organism evidence="9">
    <name type="scientific">marine sediment metagenome</name>
    <dbReference type="NCBI Taxonomy" id="412755"/>
    <lineage>
        <taxon>unclassified sequences</taxon>
        <taxon>metagenomes</taxon>
        <taxon>ecological metagenomes</taxon>
    </lineage>
</organism>
<name>A0A0F9H4H5_9ZZZZ</name>
<feature type="domain" description="L-arabinose isomerase central" evidence="8">
    <location>
        <begin position="176"/>
        <end position="323"/>
    </location>
</feature>
<evidence type="ECO:0000259" key="6">
    <source>
        <dbReference type="Pfam" id="PF02610"/>
    </source>
</evidence>
<evidence type="ECO:0000256" key="3">
    <source>
        <dbReference type="ARBA" id="ARBA00023211"/>
    </source>
</evidence>
<dbReference type="GO" id="GO:0005829">
    <property type="term" value="C:cytosol"/>
    <property type="evidence" value="ECO:0007669"/>
    <property type="project" value="TreeGrafter"/>
</dbReference>
<feature type="domain" description="L-arabinose isomerase C-terminal" evidence="7">
    <location>
        <begin position="327"/>
        <end position="469"/>
    </location>
</feature>
<evidence type="ECO:0000256" key="1">
    <source>
        <dbReference type="ARBA" id="ARBA00022723"/>
    </source>
</evidence>
<accession>A0A0F9H4H5</accession>
<dbReference type="Pfam" id="PF02610">
    <property type="entry name" value="AraA_N"/>
    <property type="match status" value="1"/>
</dbReference>
<protein>
    <submittedName>
        <fullName evidence="9">Uncharacterized protein</fullName>
    </submittedName>
</protein>
<dbReference type="Gene3D" id="3.40.50.10940">
    <property type="match status" value="1"/>
</dbReference>
<evidence type="ECO:0000259" key="8">
    <source>
        <dbReference type="Pfam" id="PF24856"/>
    </source>
</evidence>
<evidence type="ECO:0000256" key="5">
    <source>
        <dbReference type="ARBA" id="ARBA00023277"/>
    </source>
</evidence>
<keyword evidence="3" id="KW-0464">Manganese</keyword>
<dbReference type="InterPro" id="IPR055390">
    <property type="entry name" value="AraA_central"/>
</dbReference>
<dbReference type="AlphaFoldDB" id="A0A0F9H4H5"/>
<dbReference type="InterPro" id="IPR055389">
    <property type="entry name" value="AraA_N"/>
</dbReference>
<dbReference type="GO" id="GO:0019569">
    <property type="term" value="P:L-arabinose catabolic process to D-xylulose 5-phosphate"/>
    <property type="evidence" value="ECO:0007669"/>
    <property type="project" value="TreeGrafter"/>
</dbReference>
<dbReference type="GO" id="GO:0046872">
    <property type="term" value="F:metal ion binding"/>
    <property type="evidence" value="ECO:0007669"/>
    <property type="project" value="UniProtKB-KW"/>
</dbReference>
<dbReference type="PANTHER" id="PTHR38464:SF1">
    <property type="entry name" value="L-ARABINOSE ISOMERASE"/>
    <property type="match status" value="1"/>
</dbReference>
<evidence type="ECO:0000256" key="2">
    <source>
        <dbReference type="ARBA" id="ARBA00022935"/>
    </source>
</evidence>
<keyword evidence="2" id="KW-0054">Arabinose catabolism</keyword>
<dbReference type="InterPro" id="IPR004216">
    <property type="entry name" value="Fuc/Ara_isomerase_C"/>
</dbReference>
<dbReference type="HAMAP" id="MF_00519">
    <property type="entry name" value="Arabinose_Isome"/>
    <property type="match status" value="1"/>
</dbReference>
<comment type="caution">
    <text evidence="9">The sequence shown here is derived from an EMBL/GenBank/DDBJ whole genome shotgun (WGS) entry which is preliminary data.</text>
</comment>
<dbReference type="Pfam" id="PF11762">
    <property type="entry name" value="Arabinose_Iso_C"/>
    <property type="match status" value="1"/>
</dbReference>
<evidence type="ECO:0000256" key="4">
    <source>
        <dbReference type="ARBA" id="ARBA00023235"/>
    </source>
</evidence>
<evidence type="ECO:0000313" key="9">
    <source>
        <dbReference type="EMBL" id="KKL76540.1"/>
    </source>
</evidence>
<dbReference type="CDD" id="cd03557">
    <property type="entry name" value="L-arabinose_isomerase"/>
    <property type="match status" value="1"/>
</dbReference>
<dbReference type="InterPro" id="IPR009015">
    <property type="entry name" value="Fucose_isomerase_N/cen_sf"/>
</dbReference>
<proteinExistence type="inferred from homology"/>
<sequence length="499" mass="55014">MPSSMKEVWFVTGSQHLYGPKVLNTVADNSAAIVAGLNSEANLPVNLVCKPTVKTPEEIHAVCQAANTDPNCVGLVLWMHTFSPAKMWIAGLNELRKPWLHLHTQFNAALPWSEIDMNYMNTHQSAHGDREFGFIGTVMRKERKVVAGHWQRADVQKQIDDWCRAAKGWAESQTLKVARFGDNMRQVAVTEGNKVSAQITFGYEVHAFGVAELVKVVDTVTDAEVDAQLEVYKTDYVVSDETLQDDYKVSMLRNEARLELGMERFLEKGGFKAFTNCFEDLSGLSGLPGLATQRLMAKGYGYGGEGDWKTAAMVRIMKVMGEGREGGCSFMEDYTYNMGDTDQVLGAHMLEVCPSIAAQKPRLEVHTHTIGVKCDVGRLLFTAKAGAAINVSPIDMGNRFRILINEVDTVTPPAELPHLPVASALWEPKPNLSVASAAWIHAGGAHHTAYSQAVTTDMIVDFAEMAGVETMIIDADTNIRGFKTELRHNAAYYMLKRGL</sequence>
<dbReference type="Pfam" id="PF24856">
    <property type="entry name" value="AraA_central"/>
    <property type="match status" value="1"/>
</dbReference>
<dbReference type="InterPro" id="IPR038583">
    <property type="entry name" value="AraA_N_sf"/>
</dbReference>
<keyword evidence="5" id="KW-0119">Carbohydrate metabolism</keyword>
<reference evidence="9" key="1">
    <citation type="journal article" date="2015" name="Nature">
        <title>Complex archaea that bridge the gap between prokaryotes and eukaryotes.</title>
        <authorList>
            <person name="Spang A."/>
            <person name="Saw J.H."/>
            <person name="Jorgensen S.L."/>
            <person name="Zaremba-Niedzwiedzka K."/>
            <person name="Martijn J."/>
            <person name="Lind A.E."/>
            <person name="van Eijk R."/>
            <person name="Schleper C."/>
            <person name="Guy L."/>
            <person name="Ettema T.J."/>
        </authorList>
    </citation>
    <scope>NUCLEOTIDE SEQUENCE</scope>
</reference>
<keyword evidence="4" id="KW-0413">Isomerase</keyword>
<feature type="domain" description="L-arabinose isomerase N-terminal" evidence="6">
    <location>
        <begin position="7"/>
        <end position="173"/>
    </location>
</feature>
<dbReference type="PIRSF" id="PIRSF001478">
    <property type="entry name" value="L-ara_isomerase"/>
    <property type="match status" value="1"/>
</dbReference>
<dbReference type="SUPFAM" id="SSF53743">
    <property type="entry name" value="FucI/AraA N-terminal and middle domains"/>
    <property type="match status" value="1"/>
</dbReference>
<dbReference type="NCBIfam" id="NF002795">
    <property type="entry name" value="PRK02929.1"/>
    <property type="match status" value="1"/>
</dbReference>
<dbReference type="InterPro" id="IPR003762">
    <property type="entry name" value="Lara_isomerase"/>
</dbReference>
<dbReference type="GO" id="GO:0008733">
    <property type="term" value="F:L-arabinose isomerase activity"/>
    <property type="evidence" value="ECO:0007669"/>
    <property type="project" value="InterPro"/>
</dbReference>
<gene>
    <name evidence="9" type="ORF">LCGC14_2043860</name>
</gene>
<dbReference type="PANTHER" id="PTHR38464">
    <property type="entry name" value="L-ARABINOSE ISOMERASE"/>
    <property type="match status" value="1"/>
</dbReference>
<keyword evidence="1" id="KW-0479">Metal-binding</keyword>
<dbReference type="EMBL" id="LAZR01024012">
    <property type="protein sequence ID" value="KKL76540.1"/>
    <property type="molecule type" value="Genomic_DNA"/>
</dbReference>